<dbReference type="Pfam" id="PF13102">
    <property type="entry name" value="Phage_int_SAM_5"/>
    <property type="match status" value="1"/>
</dbReference>
<dbReference type="AlphaFoldDB" id="A0A316HGI1"/>
<evidence type="ECO:0000313" key="6">
    <source>
        <dbReference type="Proteomes" id="UP000245678"/>
    </source>
</evidence>
<dbReference type="InterPro" id="IPR050090">
    <property type="entry name" value="Tyrosine_recombinase_XerCD"/>
</dbReference>
<dbReference type="GO" id="GO:0015074">
    <property type="term" value="P:DNA integration"/>
    <property type="evidence" value="ECO:0007669"/>
    <property type="project" value="InterPro"/>
</dbReference>
<sequence length="409" mass="46925">MIMLEKSFGLMFFMRKPKNSPNGIYPIYLRITVDGKSSELSTKRKCHTSTWSAKTGRSTGSKETTRELNSFLDTLTQQVYQAKRRLMEADKELTAEAIKKNMTGADEDKKTIIEVFNKHNQQLKALEGKEFASNTIKRYATTLEHTKSFLKWKYGAEDLDVRKLNHETIAEFDFWLKGVQKCNHNSTMKYLSNFKKIVLIAVKNKWLSSDPFANFKFTKKPVQRHALTEHELNAIATKNFKNERLQSVRDIFIFSCYTGLSYADVQKLRTDELHIGIDKNLWIFTNRQKTGASTRMPLMPEALAIVEKYKAHPRCVVSGLLLPILSNQKMNSYLKEIADTCDIDKPLTFHIARHTFATTVTLSHGVPIETVSKILGHSSIKQTQHYAKLTDNKVSDDINQLITKRHLIG</sequence>
<dbReference type="Gene3D" id="1.10.150.130">
    <property type="match status" value="1"/>
</dbReference>
<proteinExistence type="inferred from homology"/>
<dbReference type="InterPro" id="IPR002104">
    <property type="entry name" value="Integrase_catalytic"/>
</dbReference>
<dbReference type="InterPro" id="IPR011010">
    <property type="entry name" value="DNA_brk_join_enz"/>
</dbReference>
<dbReference type="Pfam" id="PF00589">
    <property type="entry name" value="Phage_integrase"/>
    <property type="match status" value="1"/>
</dbReference>
<comment type="similarity">
    <text evidence="1">Belongs to the 'phage' integrase family.</text>
</comment>
<dbReference type="PROSITE" id="PS51898">
    <property type="entry name" value="TYR_RECOMBINASE"/>
    <property type="match status" value="1"/>
</dbReference>
<dbReference type="Proteomes" id="UP000245678">
    <property type="component" value="Unassembled WGS sequence"/>
</dbReference>
<reference evidence="5 6" key="1">
    <citation type="submission" date="2018-05" db="EMBL/GenBank/DDBJ databases">
        <title>Genomic Encyclopedia of Archaeal and Bacterial Type Strains, Phase II (KMG-II): from individual species to whole genera.</title>
        <authorList>
            <person name="Goeker M."/>
        </authorList>
    </citation>
    <scope>NUCLEOTIDE SEQUENCE [LARGE SCALE GENOMIC DNA]</scope>
    <source>
        <strain evidence="5 6">DSM 19975</strain>
    </source>
</reference>
<dbReference type="Pfam" id="PF17293">
    <property type="entry name" value="Arm-DNA-bind_5"/>
    <property type="match status" value="1"/>
</dbReference>
<keyword evidence="2" id="KW-0238">DNA-binding</keyword>
<keyword evidence="3" id="KW-0233">DNA recombination</keyword>
<organism evidence="5 6">
    <name type="scientific">Mucilaginibacter oryzae</name>
    <dbReference type="NCBI Taxonomy" id="468058"/>
    <lineage>
        <taxon>Bacteria</taxon>
        <taxon>Pseudomonadati</taxon>
        <taxon>Bacteroidota</taxon>
        <taxon>Sphingobacteriia</taxon>
        <taxon>Sphingobacteriales</taxon>
        <taxon>Sphingobacteriaceae</taxon>
        <taxon>Mucilaginibacter</taxon>
    </lineage>
</organism>
<dbReference type="InterPro" id="IPR010998">
    <property type="entry name" value="Integrase_recombinase_N"/>
</dbReference>
<evidence type="ECO:0000256" key="1">
    <source>
        <dbReference type="ARBA" id="ARBA00008857"/>
    </source>
</evidence>
<evidence type="ECO:0000256" key="3">
    <source>
        <dbReference type="ARBA" id="ARBA00023172"/>
    </source>
</evidence>
<dbReference type="GO" id="GO:0003677">
    <property type="term" value="F:DNA binding"/>
    <property type="evidence" value="ECO:0007669"/>
    <property type="project" value="UniProtKB-KW"/>
</dbReference>
<dbReference type="GO" id="GO:0006310">
    <property type="term" value="P:DNA recombination"/>
    <property type="evidence" value="ECO:0007669"/>
    <property type="project" value="UniProtKB-KW"/>
</dbReference>
<protein>
    <submittedName>
        <fullName evidence="5">Site-specific recombinase XerD</fullName>
    </submittedName>
</protein>
<dbReference type="Gene3D" id="1.10.443.10">
    <property type="entry name" value="Intergrase catalytic core"/>
    <property type="match status" value="1"/>
</dbReference>
<gene>
    <name evidence="5" type="ORF">LX99_00158</name>
</gene>
<accession>A0A316HGI1</accession>
<dbReference type="InterPro" id="IPR025269">
    <property type="entry name" value="SAM-like_dom"/>
</dbReference>
<dbReference type="EMBL" id="QGHA01000001">
    <property type="protein sequence ID" value="PWK79698.1"/>
    <property type="molecule type" value="Genomic_DNA"/>
</dbReference>
<dbReference type="CDD" id="cd01185">
    <property type="entry name" value="INTN1_C_like"/>
    <property type="match status" value="1"/>
</dbReference>
<dbReference type="SUPFAM" id="SSF56349">
    <property type="entry name" value="DNA breaking-rejoining enzymes"/>
    <property type="match status" value="1"/>
</dbReference>
<dbReference type="PANTHER" id="PTHR30349">
    <property type="entry name" value="PHAGE INTEGRASE-RELATED"/>
    <property type="match status" value="1"/>
</dbReference>
<feature type="domain" description="Tyr recombinase" evidence="4">
    <location>
        <begin position="222"/>
        <end position="399"/>
    </location>
</feature>
<evidence type="ECO:0000256" key="2">
    <source>
        <dbReference type="ARBA" id="ARBA00023125"/>
    </source>
</evidence>
<dbReference type="InterPro" id="IPR013762">
    <property type="entry name" value="Integrase-like_cat_sf"/>
</dbReference>
<dbReference type="PANTHER" id="PTHR30349:SF64">
    <property type="entry name" value="PROPHAGE INTEGRASE INTD-RELATED"/>
    <property type="match status" value="1"/>
</dbReference>
<comment type="caution">
    <text evidence="5">The sequence shown here is derived from an EMBL/GenBank/DDBJ whole genome shotgun (WGS) entry which is preliminary data.</text>
</comment>
<evidence type="ECO:0000259" key="4">
    <source>
        <dbReference type="PROSITE" id="PS51898"/>
    </source>
</evidence>
<dbReference type="InterPro" id="IPR035386">
    <property type="entry name" value="Arm-DNA-bind_5"/>
</dbReference>
<keyword evidence="6" id="KW-1185">Reference proteome</keyword>
<evidence type="ECO:0000313" key="5">
    <source>
        <dbReference type="EMBL" id="PWK79698.1"/>
    </source>
</evidence>
<name>A0A316HGI1_9SPHI</name>